<dbReference type="GO" id="GO:0016757">
    <property type="term" value="F:glycosyltransferase activity"/>
    <property type="evidence" value="ECO:0007669"/>
    <property type="project" value="InterPro"/>
</dbReference>
<feature type="domain" description="Glycosyltransferase subfamily 4-like N-terminal" evidence="2">
    <location>
        <begin position="36"/>
        <end position="205"/>
    </location>
</feature>
<organism evidence="3">
    <name type="scientific">Desulfomonile tiedjei</name>
    <dbReference type="NCBI Taxonomy" id="2358"/>
    <lineage>
        <taxon>Bacteria</taxon>
        <taxon>Pseudomonadati</taxon>
        <taxon>Thermodesulfobacteriota</taxon>
        <taxon>Desulfomonilia</taxon>
        <taxon>Desulfomonilales</taxon>
        <taxon>Desulfomonilaceae</taxon>
        <taxon>Desulfomonile</taxon>
    </lineage>
</organism>
<comment type="caution">
    <text evidence="3">The sequence shown here is derived from an EMBL/GenBank/DDBJ whole genome shotgun (WGS) entry which is preliminary data.</text>
</comment>
<accession>A0A7C4ESV6</accession>
<gene>
    <name evidence="3" type="ORF">ENV54_03725</name>
</gene>
<dbReference type="Gene3D" id="3.40.50.2000">
    <property type="entry name" value="Glycogen Phosphorylase B"/>
    <property type="match status" value="2"/>
</dbReference>
<evidence type="ECO:0000313" key="3">
    <source>
        <dbReference type="EMBL" id="HGH60391.1"/>
    </source>
</evidence>
<proteinExistence type="predicted"/>
<keyword evidence="3" id="KW-0808">Transferase</keyword>
<dbReference type="InterPro" id="IPR001296">
    <property type="entry name" value="Glyco_trans_1"/>
</dbReference>
<feature type="domain" description="Glycosyl transferase family 1" evidence="1">
    <location>
        <begin position="223"/>
        <end position="390"/>
    </location>
</feature>
<dbReference type="Pfam" id="PF00534">
    <property type="entry name" value="Glycos_transf_1"/>
    <property type="match status" value="1"/>
</dbReference>
<dbReference type="CDD" id="cd03794">
    <property type="entry name" value="GT4_WbuB-like"/>
    <property type="match status" value="1"/>
</dbReference>
<reference evidence="3" key="1">
    <citation type="journal article" date="2020" name="mSystems">
        <title>Genome- and Community-Level Interaction Insights into Carbon Utilization and Element Cycling Functions of Hydrothermarchaeota in Hydrothermal Sediment.</title>
        <authorList>
            <person name="Zhou Z."/>
            <person name="Liu Y."/>
            <person name="Xu W."/>
            <person name="Pan J."/>
            <person name="Luo Z.H."/>
            <person name="Li M."/>
        </authorList>
    </citation>
    <scope>NUCLEOTIDE SEQUENCE [LARGE SCALE GENOMIC DNA]</scope>
    <source>
        <strain evidence="3">SpSt-769</strain>
    </source>
</reference>
<dbReference type="InterPro" id="IPR028098">
    <property type="entry name" value="Glyco_trans_4-like_N"/>
</dbReference>
<sequence>MALSVPVGTEDKEKSPYLPPLRFLMLTHSVYARDIRVRRYSEYLAEEGHFVDIICLHSEDRGPQSSHPNIRVYPLPFSRARREGLALLMNWALTALMMAVVSTVLEIRRHYDIVHVHNMPDFLVFCPILARLRGSPVILNIHDPQPELARSKLGLPPDHYSIRAQLLVEKISISFSSHVITSTRVFKERLMARGVPEAKISIILNAPDPRVFRPSLKPIPSPTEQERFVILYVGTVAFRYGLSIAVEALPALRKAIPCVKLAVYTKIVHEGKALDACVQLARNLGVADLFEVHPPIPLEEMPALMQAADIGIYPAFKDCHMDDALSLKVPEMATVGLPIVATRLAVLEDIFGEEAIAFVPPGDPQALADKIIELYRQPELRKRLAENALKKAAVLDWPAQYKAYCALVESLVGRQDC</sequence>
<dbReference type="AlphaFoldDB" id="A0A7C4ESV6"/>
<protein>
    <submittedName>
        <fullName evidence="3">Glycosyltransferase WbuB</fullName>
    </submittedName>
</protein>
<name>A0A7C4ESV6_9BACT</name>
<dbReference type="PANTHER" id="PTHR45947:SF3">
    <property type="entry name" value="SULFOQUINOVOSYL TRANSFERASE SQD2"/>
    <property type="match status" value="1"/>
</dbReference>
<evidence type="ECO:0000259" key="2">
    <source>
        <dbReference type="Pfam" id="PF13579"/>
    </source>
</evidence>
<dbReference type="EMBL" id="DTGT01000118">
    <property type="protein sequence ID" value="HGH60391.1"/>
    <property type="molecule type" value="Genomic_DNA"/>
</dbReference>
<dbReference type="SUPFAM" id="SSF53756">
    <property type="entry name" value="UDP-Glycosyltransferase/glycogen phosphorylase"/>
    <property type="match status" value="1"/>
</dbReference>
<dbReference type="Pfam" id="PF13579">
    <property type="entry name" value="Glyco_trans_4_4"/>
    <property type="match status" value="1"/>
</dbReference>
<dbReference type="InterPro" id="IPR050194">
    <property type="entry name" value="Glycosyltransferase_grp1"/>
</dbReference>
<dbReference type="PANTHER" id="PTHR45947">
    <property type="entry name" value="SULFOQUINOVOSYL TRANSFERASE SQD2"/>
    <property type="match status" value="1"/>
</dbReference>
<evidence type="ECO:0000259" key="1">
    <source>
        <dbReference type="Pfam" id="PF00534"/>
    </source>
</evidence>